<accession>A0ABV4PJI3</accession>
<dbReference type="Gene3D" id="6.20.120.30">
    <property type="entry name" value="PilM protein, C-terminal domain"/>
    <property type="match status" value="1"/>
</dbReference>
<dbReference type="Proteomes" id="UP001569512">
    <property type="component" value="Unassembled WGS sequence"/>
</dbReference>
<keyword evidence="2" id="KW-1185">Reference proteome</keyword>
<reference evidence="1 2" key="1">
    <citation type="submission" date="2024-06" db="EMBL/GenBank/DDBJ databases">
        <title>Genome sequences for Pseudomonas syringae strains with characterized LPS.</title>
        <authorList>
            <person name="Baltrus D.A."/>
            <person name="Krings L."/>
        </authorList>
    </citation>
    <scope>NUCLEOTIDE SEQUENCE [LARGE SCALE GENOMIC DNA]</scope>
    <source>
        <strain evidence="1 2">NCPPB2708</strain>
    </source>
</reference>
<name>A0ABV4PJI3_9PSED</name>
<dbReference type="InterPro" id="IPR009987">
    <property type="entry name" value="IM_PilM"/>
</dbReference>
<dbReference type="EMBL" id="JBGMSU010000013">
    <property type="protein sequence ID" value="MFA0940079.1"/>
    <property type="molecule type" value="Genomic_DNA"/>
</dbReference>
<dbReference type="Pfam" id="PF07419">
    <property type="entry name" value="PilM"/>
    <property type="match status" value="1"/>
</dbReference>
<dbReference type="InterPro" id="IPR041884">
    <property type="entry name" value="PilM_C-ter"/>
</dbReference>
<evidence type="ECO:0000313" key="2">
    <source>
        <dbReference type="Proteomes" id="UP001569512"/>
    </source>
</evidence>
<dbReference type="RefSeq" id="WP_268812354.1">
    <property type="nucleotide sequence ID" value="NZ_AVEE02000213.1"/>
</dbReference>
<proteinExistence type="predicted"/>
<gene>
    <name evidence="1" type="primary">pilM</name>
    <name evidence="1" type="ORF">ACDH53_22050</name>
</gene>
<evidence type="ECO:0000313" key="1">
    <source>
        <dbReference type="EMBL" id="MFA0940079.1"/>
    </source>
</evidence>
<comment type="caution">
    <text evidence="1">The sequence shown here is derived from an EMBL/GenBank/DDBJ whole genome shotgun (WGS) entry which is preliminary data.</text>
</comment>
<organism evidence="1 2">
    <name type="scientific">Pseudomonas tremae</name>
    <dbReference type="NCBI Taxonomy" id="200454"/>
    <lineage>
        <taxon>Bacteria</taxon>
        <taxon>Pseudomonadati</taxon>
        <taxon>Pseudomonadota</taxon>
        <taxon>Gammaproteobacteria</taxon>
        <taxon>Pseudomonadales</taxon>
        <taxon>Pseudomonadaceae</taxon>
        <taxon>Pseudomonas</taxon>
    </lineage>
</organism>
<protein>
    <submittedName>
        <fullName evidence="1">Type IV pilus biogenesis protein PilM</fullName>
    </submittedName>
</protein>
<sequence length="41" mass="3887">MVSAMIELTGESPAIGIGSSGSLITPASGSVVVTLPAAVSK</sequence>